<sequence length="229" mass="26401">MESTPNSLGWVEPSLKFGTETVKLVRSIGVDRTSVVYEGKHNDVVVAVKMARKANYLSCFEQENTALNELSDLNSLHIPRILFNSTDALVISQVGERIGNLRKKDIKDIISTLKKVYSLNYVHRDLHFKFAGALECMPNSILQSIVDEKNIVYEPEVDLTCLVRSFYLMLYRPPLDRIAFDENDNIKSRAQMMLNFWMSCRHSDVWDGIYNAIESLDYDLLIQQLERLF</sequence>
<comment type="caution">
    <text evidence="1">The sequence shown here is derived from an EMBL/GenBank/DDBJ whole genome shotgun (WGS) entry which is preliminary data.</text>
</comment>
<reference evidence="1" key="1">
    <citation type="submission" date="2021-06" db="EMBL/GenBank/DDBJ databases">
        <authorList>
            <person name="Kallberg Y."/>
            <person name="Tangrot J."/>
            <person name="Rosling A."/>
        </authorList>
    </citation>
    <scope>NUCLEOTIDE SEQUENCE</scope>
    <source>
        <strain evidence="1">87-6 pot B 2015</strain>
    </source>
</reference>
<dbReference type="Proteomes" id="UP000789375">
    <property type="component" value="Unassembled WGS sequence"/>
</dbReference>
<protein>
    <submittedName>
        <fullName evidence="1">11085_t:CDS:1</fullName>
    </submittedName>
</protein>
<dbReference type="SUPFAM" id="SSF56112">
    <property type="entry name" value="Protein kinase-like (PK-like)"/>
    <property type="match status" value="1"/>
</dbReference>
<dbReference type="EMBL" id="CAJVPP010005698">
    <property type="protein sequence ID" value="CAG8668821.1"/>
    <property type="molecule type" value="Genomic_DNA"/>
</dbReference>
<name>A0A9N9HF10_FUNMO</name>
<proteinExistence type="predicted"/>
<dbReference type="AlphaFoldDB" id="A0A9N9HF10"/>
<evidence type="ECO:0000313" key="2">
    <source>
        <dbReference type="Proteomes" id="UP000789375"/>
    </source>
</evidence>
<keyword evidence="2" id="KW-1185">Reference proteome</keyword>
<gene>
    <name evidence="1" type="ORF">FMOSSE_LOCUS12302</name>
</gene>
<accession>A0A9N9HF10</accession>
<evidence type="ECO:0000313" key="1">
    <source>
        <dbReference type="EMBL" id="CAG8668821.1"/>
    </source>
</evidence>
<dbReference type="InterPro" id="IPR011009">
    <property type="entry name" value="Kinase-like_dom_sf"/>
</dbReference>
<organism evidence="1 2">
    <name type="scientific">Funneliformis mosseae</name>
    <name type="common">Endomycorrhizal fungus</name>
    <name type="synonym">Glomus mosseae</name>
    <dbReference type="NCBI Taxonomy" id="27381"/>
    <lineage>
        <taxon>Eukaryota</taxon>
        <taxon>Fungi</taxon>
        <taxon>Fungi incertae sedis</taxon>
        <taxon>Mucoromycota</taxon>
        <taxon>Glomeromycotina</taxon>
        <taxon>Glomeromycetes</taxon>
        <taxon>Glomerales</taxon>
        <taxon>Glomeraceae</taxon>
        <taxon>Funneliformis</taxon>
    </lineage>
</organism>